<sequence>MAYSDKDLELFNSPEKQLELLQKFVDEFDREYTEKVKKHKKSKKSSEIKDLPPVDPLFRQPPNEKESKSGRVKYVTDENERIPYPTPDQIVQNGDMTMETTTLTIDFTNGPISSYINGSKPAVDVPYEECPYFNKKIRFV</sequence>
<evidence type="ECO:0000313" key="2">
    <source>
        <dbReference type="EMBL" id="KAK8870147.1"/>
    </source>
</evidence>
<organism evidence="2 3">
    <name type="scientific">Tritrichomonas musculus</name>
    <dbReference type="NCBI Taxonomy" id="1915356"/>
    <lineage>
        <taxon>Eukaryota</taxon>
        <taxon>Metamonada</taxon>
        <taxon>Parabasalia</taxon>
        <taxon>Tritrichomonadida</taxon>
        <taxon>Tritrichomonadidae</taxon>
        <taxon>Tritrichomonas</taxon>
    </lineage>
</organism>
<proteinExistence type="predicted"/>
<keyword evidence="3" id="KW-1185">Reference proteome</keyword>
<gene>
    <name evidence="2" type="ORF">M9Y10_008024</name>
</gene>
<protein>
    <submittedName>
        <fullName evidence="2">Uncharacterized protein</fullName>
    </submittedName>
</protein>
<reference evidence="2 3" key="1">
    <citation type="submission" date="2024-04" db="EMBL/GenBank/DDBJ databases">
        <title>Tritrichomonas musculus Genome.</title>
        <authorList>
            <person name="Alves-Ferreira E."/>
            <person name="Grigg M."/>
            <person name="Lorenzi H."/>
            <person name="Galac M."/>
        </authorList>
    </citation>
    <scope>NUCLEOTIDE SEQUENCE [LARGE SCALE GENOMIC DNA]</scope>
    <source>
        <strain evidence="2 3">EAF2021</strain>
    </source>
</reference>
<comment type="caution">
    <text evidence="2">The sequence shown here is derived from an EMBL/GenBank/DDBJ whole genome shotgun (WGS) entry which is preliminary data.</text>
</comment>
<feature type="compositionally biased region" description="Basic and acidic residues" evidence="1">
    <location>
        <begin position="62"/>
        <end position="71"/>
    </location>
</feature>
<evidence type="ECO:0000313" key="3">
    <source>
        <dbReference type="Proteomes" id="UP001470230"/>
    </source>
</evidence>
<dbReference type="Proteomes" id="UP001470230">
    <property type="component" value="Unassembled WGS sequence"/>
</dbReference>
<accession>A0ABR2IX81</accession>
<name>A0ABR2IX81_9EUKA</name>
<evidence type="ECO:0000256" key="1">
    <source>
        <dbReference type="SAM" id="MobiDB-lite"/>
    </source>
</evidence>
<dbReference type="EMBL" id="JAPFFF010000014">
    <property type="protein sequence ID" value="KAK8870147.1"/>
    <property type="molecule type" value="Genomic_DNA"/>
</dbReference>
<feature type="region of interest" description="Disordered" evidence="1">
    <location>
        <begin position="35"/>
        <end position="71"/>
    </location>
</feature>